<dbReference type="Proteomes" id="UP001281761">
    <property type="component" value="Unassembled WGS sequence"/>
</dbReference>
<evidence type="ECO:0000256" key="5">
    <source>
        <dbReference type="SAM" id="MobiDB-lite"/>
    </source>
</evidence>
<evidence type="ECO:0000313" key="8">
    <source>
        <dbReference type="Proteomes" id="UP001281761"/>
    </source>
</evidence>
<evidence type="ECO:0000259" key="6">
    <source>
        <dbReference type="PROSITE" id="PS50011"/>
    </source>
</evidence>
<dbReference type="InterPro" id="IPR008271">
    <property type="entry name" value="Ser/Thr_kinase_AS"/>
</dbReference>
<feature type="region of interest" description="Disordered" evidence="5">
    <location>
        <begin position="583"/>
        <end position="615"/>
    </location>
</feature>
<proteinExistence type="predicted"/>
<evidence type="ECO:0000256" key="2">
    <source>
        <dbReference type="ARBA" id="ARBA00022741"/>
    </source>
</evidence>
<dbReference type="Gene3D" id="1.10.510.10">
    <property type="entry name" value="Transferase(Phosphotransferase) domain 1"/>
    <property type="match status" value="1"/>
</dbReference>
<dbReference type="EMBL" id="JARBJD010000178">
    <property type="protein sequence ID" value="KAK2948372.1"/>
    <property type="molecule type" value="Genomic_DNA"/>
</dbReference>
<dbReference type="PANTHER" id="PTHR11909">
    <property type="entry name" value="CASEIN KINASE-RELATED"/>
    <property type="match status" value="1"/>
</dbReference>
<evidence type="ECO:0000256" key="3">
    <source>
        <dbReference type="ARBA" id="ARBA00022840"/>
    </source>
</evidence>
<dbReference type="SUPFAM" id="SSF56112">
    <property type="entry name" value="Protein kinase-like (PK-like)"/>
    <property type="match status" value="1"/>
</dbReference>
<reference evidence="7 8" key="1">
    <citation type="journal article" date="2022" name="bioRxiv">
        <title>Genomics of Preaxostyla Flagellates Illuminates Evolutionary Transitions and the Path Towards Mitochondrial Loss.</title>
        <authorList>
            <person name="Novak L.V.F."/>
            <person name="Treitli S.C."/>
            <person name="Pyrih J."/>
            <person name="Halakuc P."/>
            <person name="Pipaliya S.V."/>
            <person name="Vacek V."/>
            <person name="Brzon O."/>
            <person name="Soukal P."/>
            <person name="Eme L."/>
            <person name="Dacks J.B."/>
            <person name="Karnkowska A."/>
            <person name="Elias M."/>
            <person name="Hampl V."/>
        </authorList>
    </citation>
    <scope>NUCLEOTIDE SEQUENCE [LARGE SCALE GENOMIC DNA]</scope>
    <source>
        <strain evidence="7">NAU3</strain>
        <tissue evidence="7">Gut</tissue>
    </source>
</reference>
<dbReference type="PROSITE" id="PS50011">
    <property type="entry name" value="PROTEIN_KINASE_DOM"/>
    <property type="match status" value="1"/>
</dbReference>
<feature type="binding site" evidence="4">
    <location>
        <position position="49"/>
    </location>
    <ligand>
        <name>ATP</name>
        <dbReference type="ChEBI" id="CHEBI:30616"/>
    </ligand>
</feature>
<dbReference type="SMART" id="SM00220">
    <property type="entry name" value="S_TKc"/>
    <property type="match status" value="1"/>
</dbReference>
<evidence type="ECO:0000313" key="7">
    <source>
        <dbReference type="EMBL" id="KAK2948372.1"/>
    </source>
</evidence>
<feature type="compositionally biased region" description="Polar residues" evidence="5">
    <location>
        <begin position="584"/>
        <end position="602"/>
    </location>
</feature>
<evidence type="ECO:0000256" key="4">
    <source>
        <dbReference type="PROSITE-ProRule" id="PRU10141"/>
    </source>
</evidence>
<gene>
    <name evidence="7" type="ORF">BLNAU_16718</name>
</gene>
<evidence type="ECO:0000256" key="1">
    <source>
        <dbReference type="ARBA" id="ARBA00012513"/>
    </source>
</evidence>
<comment type="caution">
    <text evidence="7">The sequence shown here is derived from an EMBL/GenBank/DDBJ whole genome shotgun (WGS) entry which is preliminary data.</text>
</comment>
<dbReference type="Pfam" id="PF00069">
    <property type="entry name" value="Pkinase"/>
    <property type="match status" value="1"/>
</dbReference>
<dbReference type="PROSITE" id="PS00107">
    <property type="entry name" value="PROTEIN_KINASE_ATP"/>
    <property type="match status" value="1"/>
</dbReference>
<name>A0ABQ9XCJ9_9EUKA</name>
<dbReference type="InterPro" id="IPR000719">
    <property type="entry name" value="Prot_kinase_dom"/>
</dbReference>
<sequence length="615" mass="70950">MTESKAAPPEKWVLNKRYLVFGSASLGAGAFGTIYKAVDLFSADDFAVKLEKEDVIQPQLPMEARLYSVMKNTSHVPKMEYFGSQDGFNALVMGLMGPSLEELFVRCRRTFCLRTVCFLMLQLLDRVESIHQHCFVHRDLKPDNFVIGRGQEENKVFLIDLGLCKRYCDTKTRVHVPFRDKKGLTGTIRYVSVNTHKGIEQTRRDDLESLGYMMIYFMNGSLPWMGVRAQNRKTKYQRIGEIKARTSIEELCKYQPEEFVSYFKYVRGLAYDEDPNYSYLRRLFKDLLRKEGYEMNGIFEWHGGGVIRLPGSLYPGKEYRIFVPSPMEAQRMILRKKEKERLHDDLVKEQQAEKRKIEAYLRLHPHSANAKEALKQLSTPIRFTPEGDLVARGEVAFKLPTEELEIELYGFKKWEEAIGAKIERVPRKSDDDLWWKNERALQDRQIRQPQFAHQDGGQSEDSEELESHDRRSSAMIQGMSERYQKDLERLGLGSAKESGEKMFNDTQMGALLDSIASSVEESVEQEEIIAELRRVPSDPETEIHHNTADSKGSDDEKSESERGDDLKEEDLLMIAMLTKDQTKHTNLATASGNSENQTTPTERIQELLLFEEKNT</sequence>
<feature type="region of interest" description="Disordered" evidence="5">
    <location>
        <begin position="533"/>
        <end position="569"/>
    </location>
</feature>
<dbReference type="CDD" id="cd14016">
    <property type="entry name" value="STKc_CK1"/>
    <property type="match status" value="1"/>
</dbReference>
<feature type="compositionally biased region" description="Basic and acidic residues" evidence="5">
    <location>
        <begin position="533"/>
        <end position="565"/>
    </location>
</feature>
<feature type="region of interest" description="Disordered" evidence="5">
    <location>
        <begin position="445"/>
        <end position="472"/>
    </location>
</feature>
<dbReference type="GO" id="GO:0004674">
    <property type="term" value="F:protein serine/threonine kinase activity"/>
    <property type="evidence" value="ECO:0007669"/>
    <property type="project" value="UniProtKB-EC"/>
</dbReference>
<dbReference type="EC" id="2.7.11.1" evidence="1"/>
<feature type="domain" description="Protein kinase" evidence="6">
    <location>
        <begin position="20"/>
        <end position="367"/>
    </location>
</feature>
<dbReference type="PROSITE" id="PS00108">
    <property type="entry name" value="PROTEIN_KINASE_ST"/>
    <property type="match status" value="1"/>
</dbReference>
<organism evidence="7 8">
    <name type="scientific">Blattamonas nauphoetae</name>
    <dbReference type="NCBI Taxonomy" id="2049346"/>
    <lineage>
        <taxon>Eukaryota</taxon>
        <taxon>Metamonada</taxon>
        <taxon>Preaxostyla</taxon>
        <taxon>Oxymonadida</taxon>
        <taxon>Blattamonas</taxon>
    </lineage>
</organism>
<dbReference type="InterPro" id="IPR011009">
    <property type="entry name" value="Kinase-like_dom_sf"/>
</dbReference>
<dbReference type="InterPro" id="IPR017441">
    <property type="entry name" value="Protein_kinase_ATP_BS"/>
</dbReference>
<keyword evidence="8" id="KW-1185">Reference proteome</keyword>
<dbReference type="InterPro" id="IPR050235">
    <property type="entry name" value="CK1_Ser-Thr_kinase"/>
</dbReference>
<keyword evidence="2 4" id="KW-0547">Nucleotide-binding</keyword>
<protein>
    <recommendedName>
        <fullName evidence="1">non-specific serine/threonine protein kinase</fullName>
        <ecNumber evidence="1">2.7.11.1</ecNumber>
    </recommendedName>
</protein>
<keyword evidence="7" id="KW-0418">Kinase</keyword>
<accession>A0ABQ9XCJ9</accession>
<keyword evidence="3 4" id="KW-0067">ATP-binding</keyword>
<keyword evidence="7" id="KW-0808">Transferase</keyword>